<dbReference type="Proteomes" id="UP000648908">
    <property type="component" value="Unassembled WGS sequence"/>
</dbReference>
<feature type="transmembrane region" description="Helical" evidence="1">
    <location>
        <begin position="190"/>
        <end position="211"/>
    </location>
</feature>
<protein>
    <submittedName>
        <fullName evidence="2">DUF1109 domain-containing protein</fullName>
    </submittedName>
</protein>
<sequence>MTPEHRTENLIRDIAVRPLPQPYAPGALLGMVLGLIGLGLALFMGLFGFRPDLASAVTALPVQAKSLLALALAAPAFGLALASARPSAPLRLWPLALPGLVAAALVLQRLLAVPPGMAGAEMMGQTALACLMSITALSALPLMAGLWLMRRGAPTRPGLTGGLLGLAVGAGVAAGYALHCTEDSPLFFVLWYGTGIALAALTGAVLGRLVLRW</sequence>
<feature type="transmembrane region" description="Helical" evidence="1">
    <location>
        <begin position="159"/>
        <end position="178"/>
    </location>
</feature>
<dbReference type="Pfam" id="PF06532">
    <property type="entry name" value="NrsF"/>
    <property type="match status" value="1"/>
</dbReference>
<proteinExistence type="predicted"/>
<evidence type="ECO:0000313" key="2">
    <source>
        <dbReference type="EMBL" id="MBL4916940.1"/>
    </source>
</evidence>
<gene>
    <name evidence="2" type="ORF">JL811_06855</name>
</gene>
<accession>A0A8K0VBP7</accession>
<feature type="transmembrane region" description="Helical" evidence="1">
    <location>
        <begin position="123"/>
        <end position="147"/>
    </location>
</feature>
<feature type="transmembrane region" description="Helical" evidence="1">
    <location>
        <begin position="27"/>
        <end position="47"/>
    </location>
</feature>
<feature type="transmembrane region" description="Helical" evidence="1">
    <location>
        <begin position="92"/>
        <end position="111"/>
    </location>
</feature>
<dbReference type="EMBL" id="JAESVN010000002">
    <property type="protein sequence ID" value="MBL4916940.1"/>
    <property type="molecule type" value="Genomic_DNA"/>
</dbReference>
<dbReference type="InterPro" id="IPR009495">
    <property type="entry name" value="NrsF"/>
</dbReference>
<dbReference type="AlphaFoldDB" id="A0A8K0VBP7"/>
<keyword evidence="3" id="KW-1185">Reference proteome</keyword>
<evidence type="ECO:0000313" key="3">
    <source>
        <dbReference type="Proteomes" id="UP000648908"/>
    </source>
</evidence>
<reference evidence="2" key="1">
    <citation type="submission" date="2021-01" db="EMBL/GenBank/DDBJ databases">
        <title>Tabrizicola alba sp. nov. a motile alkaliphilic bacterium isolated from a soda lake.</title>
        <authorList>
            <person name="Szuroczki S."/>
            <person name="Abbaszade G."/>
            <person name="Schumann P."/>
            <person name="Toth E."/>
        </authorList>
    </citation>
    <scope>NUCLEOTIDE SEQUENCE</scope>
    <source>
        <strain evidence="2">DMG-N-6</strain>
    </source>
</reference>
<keyword evidence="1" id="KW-0812">Transmembrane</keyword>
<feature type="transmembrane region" description="Helical" evidence="1">
    <location>
        <begin position="67"/>
        <end position="85"/>
    </location>
</feature>
<dbReference type="RefSeq" id="WP_202687739.1">
    <property type="nucleotide sequence ID" value="NZ_JAESVN010000002.1"/>
</dbReference>
<keyword evidence="1" id="KW-0472">Membrane</keyword>
<name>A0A8K0VBP7_9RHOB</name>
<organism evidence="2 3">
    <name type="scientific">Szabonella alba</name>
    <dbReference type="NCBI Taxonomy" id="2804194"/>
    <lineage>
        <taxon>Bacteria</taxon>
        <taxon>Pseudomonadati</taxon>
        <taxon>Pseudomonadota</taxon>
        <taxon>Alphaproteobacteria</taxon>
        <taxon>Rhodobacterales</taxon>
        <taxon>Paracoccaceae</taxon>
        <taxon>Szabonella</taxon>
    </lineage>
</organism>
<comment type="caution">
    <text evidence="2">The sequence shown here is derived from an EMBL/GenBank/DDBJ whole genome shotgun (WGS) entry which is preliminary data.</text>
</comment>
<keyword evidence="1" id="KW-1133">Transmembrane helix</keyword>
<evidence type="ECO:0000256" key="1">
    <source>
        <dbReference type="SAM" id="Phobius"/>
    </source>
</evidence>